<dbReference type="Pfam" id="PF05433">
    <property type="entry name" value="Rick_17kDa_Anti"/>
    <property type="match status" value="1"/>
</dbReference>
<sequence>MRHTVALIASLLTTLLLSACAGGLGSGDYERTQTRGVQEVQMGTVESVREVKIEGTKSGVGTGAGAVVGGVAGSNVGGGKGQIIGGVLGAVVGGVAGAAVEEGTTKQKGVEITVKLDGGRLIAVTQAAEEKEIFKVGERVRILSGGGVTRVSH</sequence>
<evidence type="ECO:0000256" key="6">
    <source>
        <dbReference type="SAM" id="SignalP"/>
    </source>
</evidence>
<evidence type="ECO:0000256" key="2">
    <source>
        <dbReference type="ARBA" id="ARBA00022729"/>
    </source>
</evidence>
<proteinExistence type="predicted"/>
<keyword evidence="5" id="KW-0449">Lipoprotein</keyword>
<evidence type="ECO:0000256" key="1">
    <source>
        <dbReference type="ARBA" id="ARBA00004459"/>
    </source>
</evidence>
<keyword evidence="2 6" id="KW-0732">Signal</keyword>
<dbReference type="PROSITE" id="PS51257">
    <property type="entry name" value="PROKAR_LIPOPROTEIN"/>
    <property type="match status" value="1"/>
</dbReference>
<dbReference type="EMBL" id="AP014879">
    <property type="protein sequence ID" value="BAV32548.1"/>
    <property type="molecule type" value="Genomic_DNA"/>
</dbReference>
<dbReference type="AlphaFoldDB" id="A0A1B4XCL3"/>
<dbReference type="InParanoid" id="A0A1B4XCL3"/>
<evidence type="ECO:0000313" key="9">
    <source>
        <dbReference type="Proteomes" id="UP000243180"/>
    </source>
</evidence>
<keyword evidence="4" id="KW-0564">Palmitate</keyword>
<accession>A0A1B4XCL3</accession>
<dbReference type="RefSeq" id="WP_096359222.1">
    <property type="nucleotide sequence ID" value="NZ_AP014879.1"/>
</dbReference>
<dbReference type="InterPro" id="IPR008816">
    <property type="entry name" value="Gly_zipper_2TM_dom"/>
</dbReference>
<evidence type="ECO:0000259" key="7">
    <source>
        <dbReference type="Pfam" id="PF05433"/>
    </source>
</evidence>
<dbReference type="PANTHER" id="PTHR35603:SF1">
    <property type="entry name" value="OUTER MEMBRANE LIPOPROTEIN SLYB"/>
    <property type="match status" value="1"/>
</dbReference>
<name>A0A1B4XCL3_9GAMM</name>
<keyword evidence="3" id="KW-0472">Membrane</keyword>
<dbReference type="KEGG" id="slim:SCL_0226"/>
<reference evidence="8 9" key="1">
    <citation type="submission" date="2015-05" db="EMBL/GenBank/DDBJ databases">
        <title>Complete genome sequence of a sulfur-oxidizing gammaproteobacterium strain HA5.</title>
        <authorList>
            <person name="Miura A."/>
            <person name="Kojima H."/>
            <person name="Fukui M."/>
        </authorList>
    </citation>
    <scope>NUCLEOTIDE SEQUENCE [LARGE SCALE GENOMIC DNA]</scope>
    <source>
        <strain evidence="8 9">HA5</strain>
    </source>
</reference>
<keyword evidence="9" id="KW-1185">Reference proteome</keyword>
<dbReference type="OrthoDB" id="5298161at2"/>
<organism evidence="8 9">
    <name type="scientific">Sulfuricaulis limicola</name>
    <dbReference type="NCBI Taxonomy" id="1620215"/>
    <lineage>
        <taxon>Bacteria</taxon>
        <taxon>Pseudomonadati</taxon>
        <taxon>Pseudomonadota</taxon>
        <taxon>Gammaproteobacteria</taxon>
        <taxon>Acidiferrobacterales</taxon>
        <taxon>Acidiferrobacteraceae</taxon>
        <taxon>Sulfuricaulis</taxon>
    </lineage>
</organism>
<evidence type="ECO:0000313" key="8">
    <source>
        <dbReference type="EMBL" id="BAV32548.1"/>
    </source>
</evidence>
<dbReference type="InterPro" id="IPR051407">
    <property type="entry name" value="Bact_OM_lipoprot/Surf_antigen"/>
</dbReference>
<dbReference type="Proteomes" id="UP000243180">
    <property type="component" value="Chromosome"/>
</dbReference>
<protein>
    <submittedName>
        <fullName evidence="8">Membrane protein</fullName>
    </submittedName>
</protein>
<dbReference type="GO" id="GO:0009279">
    <property type="term" value="C:cell outer membrane"/>
    <property type="evidence" value="ECO:0007669"/>
    <property type="project" value="UniProtKB-SubCell"/>
</dbReference>
<feature type="signal peptide" evidence="6">
    <location>
        <begin position="1"/>
        <end position="21"/>
    </location>
</feature>
<dbReference type="PANTHER" id="PTHR35603">
    <property type="match status" value="1"/>
</dbReference>
<gene>
    <name evidence="8" type="ORF">SCL_0226</name>
</gene>
<feature type="chain" id="PRO_5008572270" evidence="6">
    <location>
        <begin position="22"/>
        <end position="153"/>
    </location>
</feature>
<evidence type="ECO:0000256" key="4">
    <source>
        <dbReference type="ARBA" id="ARBA00023139"/>
    </source>
</evidence>
<evidence type="ECO:0000256" key="5">
    <source>
        <dbReference type="ARBA" id="ARBA00023288"/>
    </source>
</evidence>
<dbReference type="FunCoup" id="A0A1B4XCL3">
    <property type="interactions" value="53"/>
</dbReference>
<evidence type="ECO:0000256" key="3">
    <source>
        <dbReference type="ARBA" id="ARBA00023136"/>
    </source>
</evidence>
<feature type="domain" description="Glycine zipper 2TM" evidence="7">
    <location>
        <begin position="61"/>
        <end position="101"/>
    </location>
</feature>
<comment type="subcellular location">
    <subcellularLocation>
        <location evidence="1">Cell outer membrane</location>
        <topology evidence="1">Lipid-anchor</topology>
    </subcellularLocation>
</comment>